<organism evidence="1 2">
    <name type="scientific">Nothophoma quercina</name>
    <dbReference type="NCBI Taxonomy" id="749835"/>
    <lineage>
        <taxon>Eukaryota</taxon>
        <taxon>Fungi</taxon>
        <taxon>Dikarya</taxon>
        <taxon>Ascomycota</taxon>
        <taxon>Pezizomycotina</taxon>
        <taxon>Dothideomycetes</taxon>
        <taxon>Pleosporomycetidae</taxon>
        <taxon>Pleosporales</taxon>
        <taxon>Pleosporineae</taxon>
        <taxon>Didymellaceae</taxon>
        <taxon>Nothophoma</taxon>
    </lineage>
</organism>
<reference evidence="1 2" key="1">
    <citation type="submission" date="2024-02" db="EMBL/GenBank/DDBJ databases">
        <title>De novo assembly and annotation of 12 fungi associated with fruit tree decline syndrome in Ontario, Canada.</title>
        <authorList>
            <person name="Sulman M."/>
            <person name="Ellouze W."/>
            <person name="Ilyukhin E."/>
        </authorList>
    </citation>
    <scope>NUCLEOTIDE SEQUENCE [LARGE SCALE GENOMIC DNA]</scope>
    <source>
        <strain evidence="1 2">M97-236</strain>
    </source>
</reference>
<gene>
    <name evidence="1" type="ORF">SLS59_008479</name>
</gene>
<dbReference type="EMBL" id="JAKIXB020000033">
    <property type="protein sequence ID" value="KAL1594928.1"/>
    <property type="molecule type" value="Genomic_DNA"/>
</dbReference>
<comment type="caution">
    <text evidence="1">The sequence shown here is derived from an EMBL/GenBank/DDBJ whole genome shotgun (WGS) entry which is preliminary data.</text>
</comment>
<name>A0ABR3QS71_9PLEO</name>
<accession>A0ABR3QS71</accession>
<evidence type="ECO:0000313" key="1">
    <source>
        <dbReference type="EMBL" id="KAL1594928.1"/>
    </source>
</evidence>
<keyword evidence="2" id="KW-1185">Reference proteome</keyword>
<protein>
    <submittedName>
        <fullName evidence="1">Uncharacterized protein</fullName>
    </submittedName>
</protein>
<evidence type="ECO:0000313" key="2">
    <source>
        <dbReference type="Proteomes" id="UP001521222"/>
    </source>
</evidence>
<sequence>MTPQPKESIAFVRTRAPPTPPNDIELNDSANRGLTKLLQRSKTDITQLKSLWHDINHELDENTSFFLRVPISPHDPTPKTRTALLQDAGALLTMPEGLARLVIWKVEGHVHKLVQGDRSDEQWKKVQTLECRLAVQHPDHVTNVIRLWNKALGLKNENVNEELLKDPGLLWQHRKAEVEVILDKLEMQTNAAKVEDEDTVVPKEKIGDF</sequence>
<proteinExistence type="predicted"/>
<dbReference type="Proteomes" id="UP001521222">
    <property type="component" value="Unassembled WGS sequence"/>
</dbReference>